<dbReference type="EMBL" id="JAANHZ010000307">
    <property type="protein sequence ID" value="KAG5312630.1"/>
    <property type="molecule type" value="Genomic_DNA"/>
</dbReference>
<keyword evidence="8" id="KW-0966">Cell projection</keyword>
<evidence type="ECO:0000256" key="7">
    <source>
        <dbReference type="ARBA" id="ARBA00023212"/>
    </source>
</evidence>
<comment type="subunit">
    <text evidence="9">Microtubule inner protein component of sperm flagellar doublet microtubules.</text>
</comment>
<keyword evidence="7" id="KW-0206">Cytoskeleton</keyword>
<feature type="non-terminal residue" evidence="11">
    <location>
        <position position="363"/>
    </location>
</feature>
<keyword evidence="12" id="KW-1185">Reference proteome</keyword>
<dbReference type="AlphaFoldDB" id="A0A836EH74"/>
<evidence type="ECO:0000256" key="2">
    <source>
        <dbReference type="ARBA" id="ARBA00006875"/>
    </source>
</evidence>
<dbReference type="PANTHER" id="PTHR14517">
    <property type="entry name" value="RIB43A-RELATED"/>
    <property type="match status" value="1"/>
</dbReference>
<comment type="subcellular location">
    <subcellularLocation>
        <location evidence="1">Cytoplasm</location>
        <location evidence="1">Cytoskeleton</location>
        <location evidence="1">Flagellum axoneme</location>
    </subcellularLocation>
</comment>
<feature type="coiled-coil region" evidence="10">
    <location>
        <begin position="153"/>
        <end position="187"/>
    </location>
</feature>
<keyword evidence="4" id="KW-0282">Flagellum</keyword>
<evidence type="ECO:0000256" key="10">
    <source>
        <dbReference type="SAM" id="Coils"/>
    </source>
</evidence>
<reference evidence="11" key="1">
    <citation type="submission" date="2020-02" db="EMBL/GenBank/DDBJ databases">
        <title>Relaxed selection underlies rapid genomic changes in the transitions from sociality to social parasitism in ants.</title>
        <authorList>
            <person name="Bi X."/>
        </authorList>
    </citation>
    <scope>NUCLEOTIDE SEQUENCE</scope>
    <source>
        <strain evidence="11">BGI-DK2013a</strain>
        <tissue evidence="11">Whole body</tissue>
    </source>
</reference>
<organism evidence="11 12">
    <name type="scientific">Acromyrmex insinuator</name>
    <dbReference type="NCBI Taxonomy" id="230686"/>
    <lineage>
        <taxon>Eukaryota</taxon>
        <taxon>Metazoa</taxon>
        <taxon>Ecdysozoa</taxon>
        <taxon>Arthropoda</taxon>
        <taxon>Hexapoda</taxon>
        <taxon>Insecta</taxon>
        <taxon>Pterygota</taxon>
        <taxon>Neoptera</taxon>
        <taxon>Endopterygota</taxon>
        <taxon>Hymenoptera</taxon>
        <taxon>Apocrita</taxon>
        <taxon>Aculeata</taxon>
        <taxon>Formicoidea</taxon>
        <taxon>Formicidae</taxon>
        <taxon>Myrmicinae</taxon>
        <taxon>Acromyrmex</taxon>
    </lineage>
</organism>
<evidence type="ECO:0000256" key="3">
    <source>
        <dbReference type="ARBA" id="ARBA00022490"/>
    </source>
</evidence>
<proteinExistence type="inferred from homology"/>
<evidence type="ECO:0000256" key="6">
    <source>
        <dbReference type="ARBA" id="ARBA00023069"/>
    </source>
</evidence>
<accession>A0A836EH74</accession>
<dbReference type="PANTHER" id="PTHR14517:SF6">
    <property type="entry name" value="RE41410P"/>
    <property type="match status" value="1"/>
</dbReference>
<dbReference type="Pfam" id="PF05914">
    <property type="entry name" value="RIB43A"/>
    <property type="match status" value="1"/>
</dbReference>
<keyword evidence="5 10" id="KW-0175">Coiled coil</keyword>
<feature type="non-terminal residue" evidence="11">
    <location>
        <position position="1"/>
    </location>
</feature>
<evidence type="ECO:0000256" key="4">
    <source>
        <dbReference type="ARBA" id="ARBA00022846"/>
    </source>
</evidence>
<evidence type="ECO:0000256" key="1">
    <source>
        <dbReference type="ARBA" id="ARBA00004611"/>
    </source>
</evidence>
<keyword evidence="3" id="KW-0963">Cytoplasm</keyword>
<name>A0A836EH74_9HYME</name>
<keyword evidence="6" id="KW-0969">Cilium</keyword>
<feature type="coiled-coil region" evidence="10">
    <location>
        <begin position="306"/>
        <end position="333"/>
    </location>
</feature>
<evidence type="ECO:0000313" key="12">
    <source>
        <dbReference type="Proteomes" id="UP000667349"/>
    </source>
</evidence>
<evidence type="ECO:0000256" key="9">
    <source>
        <dbReference type="ARBA" id="ARBA00046435"/>
    </source>
</evidence>
<dbReference type="InterPro" id="IPR008805">
    <property type="entry name" value="RIB43A"/>
</dbReference>
<protein>
    <submittedName>
        <fullName evidence="11">RIBC2 protein</fullName>
    </submittedName>
</protein>
<evidence type="ECO:0000256" key="5">
    <source>
        <dbReference type="ARBA" id="ARBA00023054"/>
    </source>
</evidence>
<gene>
    <name evidence="11" type="primary">Ribc2</name>
    <name evidence="11" type="ORF">G6Z75_0009376</name>
</gene>
<comment type="similarity">
    <text evidence="2">Belongs to the RIB43A family.</text>
</comment>
<comment type="caution">
    <text evidence="11">The sequence shown here is derived from an EMBL/GenBank/DDBJ whole genome shotgun (WGS) entry which is preliminary data.</text>
</comment>
<dbReference type="Proteomes" id="UP000667349">
    <property type="component" value="Unassembled WGS sequence"/>
</dbReference>
<evidence type="ECO:0000313" key="11">
    <source>
        <dbReference type="EMBL" id="KAG5312630.1"/>
    </source>
</evidence>
<sequence>MFKFEHRATPEDLKLAASIERKRQNEEARKLRIFNPRIRKIGIDKEFLDRQVEEKKQQREWKRAQECQLAEALVRSSEHAAYLERQQEEERRKINKEINFFRRFHQRPEDRRDYDLYDPEALKKSLPTCVDDNGDNMGVASAQKFEGEDRNFLERLKAQKEQMRWWIQKQKEERRAAEKARQDDEDAYKEVVLSRDKRAATLAEEQQQRRHCEAVQDDEDNKAEIYNHVTGDFLTEAREQAESTRGPHKPLTNRYKGMTTDELKVFKDAQLQQMEEIHKMKLEEKRINETWDRLMDSHLQAACSYDRELNQKKSELNKKIAEENLRLAEQQKQHQKYLNHFVYKHQPIADFYEQFNKGTVNTR</sequence>
<evidence type="ECO:0000256" key="8">
    <source>
        <dbReference type="ARBA" id="ARBA00023273"/>
    </source>
</evidence>